<dbReference type="AlphaFoldDB" id="A0A813HZJ5"/>
<dbReference type="Proteomes" id="UP000654075">
    <property type="component" value="Unassembled WGS sequence"/>
</dbReference>
<feature type="non-terminal residue" evidence="3">
    <location>
        <position position="1"/>
    </location>
</feature>
<protein>
    <submittedName>
        <fullName evidence="3">Uncharacterized protein</fullName>
    </submittedName>
</protein>
<gene>
    <name evidence="3" type="ORF">PGLA1383_LOCUS57524</name>
</gene>
<keyword evidence="1" id="KW-0175">Coiled coil</keyword>
<dbReference type="PROSITE" id="PS51257">
    <property type="entry name" value="PROKAR_LIPOPROTEIN"/>
    <property type="match status" value="1"/>
</dbReference>
<evidence type="ECO:0000313" key="3">
    <source>
        <dbReference type="EMBL" id="CAE8643157.1"/>
    </source>
</evidence>
<name>A0A813HZJ5_POLGL</name>
<feature type="coiled-coil region" evidence="1">
    <location>
        <begin position="49"/>
        <end position="87"/>
    </location>
</feature>
<keyword evidence="4" id="KW-1185">Reference proteome</keyword>
<comment type="caution">
    <text evidence="3">The sequence shown here is derived from an EMBL/GenBank/DDBJ whole genome shotgun (WGS) entry which is preliminary data.</text>
</comment>
<organism evidence="3 4">
    <name type="scientific">Polarella glacialis</name>
    <name type="common">Dinoflagellate</name>
    <dbReference type="NCBI Taxonomy" id="89957"/>
    <lineage>
        <taxon>Eukaryota</taxon>
        <taxon>Sar</taxon>
        <taxon>Alveolata</taxon>
        <taxon>Dinophyceae</taxon>
        <taxon>Suessiales</taxon>
        <taxon>Suessiaceae</taxon>
        <taxon>Polarella</taxon>
    </lineage>
</organism>
<feature type="region of interest" description="Disordered" evidence="2">
    <location>
        <begin position="96"/>
        <end position="118"/>
    </location>
</feature>
<accession>A0A813HZJ5</accession>
<reference evidence="3" key="1">
    <citation type="submission" date="2021-02" db="EMBL/GenBank/DDBJ databases">
        <authorList>
            <person name="Dougan E. K."/>
            <person name="Rhodes N."/>
            <person name="Thang M."/>
            <person name="Chan C."/>
        </authorList>
    </citation>
    <scope>NUCLEOTIDE SEQUENCE</scope>
</reference>
<proteinExistence type="predicted"/>
<evidence type="ECO:0000313" key="4">
    <source>
        <dbReference type="Proteomes" id="UP000654075"/>
    </source>
</evidence>
<evidence type="ECO:0000256" key="2">
    <source>
        <dbReference type="SAM" id="MobiDB-lite"/>
    </source>
</evidence>
<dbReference type="EMBL" id="CAJNNV010033287">
    <property type="protein sequence ID" value="CAE8643157.1"/>
    <property type="molecule type" value="Genomic_DNA"/>
</dbReference>
<sequence>MMGRLEQRLLACEAALDGRSSAVAPAGGSCSSVPAADSSFTFAGRAGGLEGLEERLRALEQRHQRQLEALTRQLEEAMAFARAQEARANALQECLRTSGHASPAPLTPRGSLTTSPHLSAALPVHRISAVTP</sequence>
<evidence type="ECO:0000256" key="1">
    <source>
        <dbReference type="SAM" id="Coils"/>
    </source>
</evidence>